<dbReference type="RefSeq" id="WP_226577845.1">
    <property type="nucleotide sequence ID" value="NZ_BLAY01000021.1"/>
</dbReference>
<dbReference type="Pfam" id="PF07589">
    <property type="entry name" value="PEP-CTERM"/>
    <property type="match status" value="1"/>
</dbReference>
<keyword evidence="1" id="KW-0732">Signal</keyword>
<evidence type="ECO:0000313" key="3">
    <source>
        <dbReference type="EMBL" id="GET37045.1"/>
    </source>
</evidence>
<reference evidence="3" key="1">
    <citation type="submission" date="2019-10" db="EMBL/GenBank/DDBJ databases">
        <title>Draft genome sequece of Microseira wollei NIES-4236.</title>
        <authorList>
            <person name="Yamaguchi H."/>
            <person name="Suzuki S."/>
            <person name="Kawachi M."/>
        </authorList>
    </citation>
    <scope>NUCLEOTIDE SEQUENCE</scope>
    <source>
        <strain evidence="3">NIES-4236</strain>
    </source>
</reference>
<dbReference type="InterPro" id="IPR013424">
    <property type="entry name" value="Ice-binding_C"/>
</dbReference>
<dbReference type="AlphaFoldDB" id="A0AAV3XAB7"/>
<accession>A0AAV3XAB7</accession>
<feature type="signal peptide" evidence="1">
    <location>
        <begin position="1"/>
        <end position="21"/>
    </location>
</feature>
<name>A0AAV3XAB7_9CYAN</name>
<feature type="chain" id="PRO_5043932336" description="Ice-binding protein C-terminal domain-containing protein" evidence="1">
    <location>
        <begin position="22"/>
        <end position="262"/>
    </location>
</feature>
<sequence length="262" mass="27190">MTKNLSVVAAGAALLTFGTGAVGGAAIVPGNLENIEGNANRGLPFNSSYFGMSSLRYQQVFAAREFSSLSEPFLITQILFRPDAVCGWSFSSTLPNIQINLSTTKKAPDDLSRIFAQNVGADERVVFNGGLSLKSAFTGAATAPKNFDIAINLATPFLYNPSAGNLLLDVRNFSGGFSTQFDAEDTFGDSISRVLSTRVGASTGTADTSGLVTKFVTTSAVPRVPNKAVPEPASVLGILAVAGLGATSARKRKGCLSSNSSC</sequence>
<evidence type="ECO:0000259" key="2">
    <source>
        <dbReference type="Pfam" id="PF07589"/>
    </source>
</evidence>
<dbReference type="EMBL" id="BLAY01000021">
    <property type="protein sequence ID" value="GET37045.1"/>
    <property type="molecule type" value="Genomic_DNA"/>
</dbReference>
<dbReference type="NCBIfam" id="TIGR02595">
    <property type="entry name" value="PEP_CTERM"/>
    <property type="match status" value="1"/>
</dbReference>
<keyword evidence="4" id="KW-1185">Reference proteome</keyword>
<protein>
    <recommendedName>
        <fullName evidence="2">Ice-binding protein C-terminal domain-containing protein</fullName>
    </recommendedName>
</protein>
<evidence type="ECO:0000256" key="1">
    <source>
        <dbReference type="SAM" id="SignalP"/>
    </source>
</evidence>
<comment type="caution">
    <text evidence="3">The sequence shown here is derived from an EMBL/GenBank/DDBJ whole genome shotgun (WGS) entry which is preliminary data.</text>
</comment>
<organism evidence="3 4">
    <name type="scientific">Microseira wollei NIES-4236</name>
    <dbReference type="NCBI Taxonomy" id="2530354"/>
    <lineage>
        <taxon>Bacteria</taxon>
        <taxon>Bacillati</taxon>
        <taxon>Cyanobacteriota</taxon>
        <taxon>Cyanophyceae</taxon>
        <taxon>Oscillatoriophycideae</taxon>
        <taxon>Aerosakkonematales</taxon>
        <taxon>Aerosakkonemataceae</taxon>
        <taxon>Microseira</taxon>
    </lineage>
</organism>
<evidence type="ECO:0000313" key="4">
    <source>
        <dbReference type="Proteomes" id="UP001050975"/>
    </source>
</evidence>
<proteinExistence type="predicted"/>
<dbReference type="Proteomes" id="UP001050975">
    <property type="component" value="Unassembled WGS sequence"/>
</dbReference>
<feature type="domain" description="Ice-binding protein C-terminal" evidence="2">
    <location>
        <begin position="228"/>
        <end position="252"/>
    </location>
</feature>
<gene>
    <name evidence="3" type="ORF">MiSe_17980</name>
</gene>